<dbReference type="EMBL" id="BMFK01000001">
    <property type="protein sequence ID" value="GGE57597.1"/>
    <property type="molecule type" value="Genomic_DNA"/>
</dbReference>
<accession>A0A917AK18</accession>
<dbReference type="GO" id="GO:0016020">
    <property type="term" value="C:membrane"/>
    <property type="evidence" value="ECO:0007669"/>
    <property type="project" value="InterPro"/>
</dbReference>
<dbReference type="InterPro" id="IPR004761">
    <property type="entry name" value="Spore_GerAB"/>
</dbReference>
<feature type="transmembrane region" description="Helical" evidence="1">
    <location>
        <begin position="295"/>
        <end position="316"/>
    </location>
</feature>
<feature type="transmembrane region" description="Helical" evidence="1">
    <location>
        <begin position="12"/>
        <end position="32"/>
    </location>
</feature>
<reference evidence="2" key="1">
    <citation type="journal article" date="2014" name="Int. J. Syst. Evol. Microbiol.">
        <title>Complete genome sequence of Corynebacterium casei LMG S-19264T (=DSM 44701T), isolated from a smear-ripened cheese.</title>
        <authorList>
            <consortium name="US DOE Joint Genome Institute (JGI-PGF)"/>
            <person name="Walter F."/>
            <person name="Albersmeier A."/>
            <person name="Kalinowski J."/>
            <person name="Ruckert C."/>
        </authorList>
    </citation>
    <scope>NUCLEOTIDE SEQUENCE</scope>
    <source>
        <strain evidence="2">CGMCC 1.12698</strain>
    </source>
</reference>
<keyword evidence="1" id="KW-0472">Membrane</keyword>
<keyword evidence="3" id="KW-1185">Reference proteome</keyword>
<reference evidence="2" key="2">
    <citation type="submission" date="2020-09" db="EMBL/GenBank/DDBJ databases">
        <authorList>
            <person name="Sun Q."/>
            <person name="Zhou Y."/>
        </authorList>
    </citation>
    <scope>NUCLEOTIDE SEQUENCE</scope>
    <source>
        <strain evidence="2">CGMCC 1.12698</strain>
    </source>
</reference>
<dbReference type="Pfam" id="PF03845">
    <property type="entry name" value="Spore_permease"/>
    <property type="match status" value="1"/>
</dbReference>
<dbReference type="RefSeq" id="WP_188386866.1">
    <property type="nucleotide sequence ID" value="NZ_BMFK01000001.1"/>
</dbReference>
<organism evidence="2 3">
    <name type="scientific">Priestia taiwanensis</name>
    <dbReference type="NCBI Taxonomy" id="1347902"/>
    <lineage>
        <taxon>Bacteria</taxon>
        <taxon>Bacillati</taxon>
        <taxon>Bacillota</taxon>
        <taxon>Bacilli</taxon>
        <taxon>Bacillales</taxon>
        <taxon>Bacillaceae</taxon>
        <taxon>Priestia</taxon>
    </lineage>
</organism>
<sequence length="346" mass="37623">MAKKQANLSFKIAATYIGTIVGAGFATGKEIVEFFTVHGLYGAIGILLSGILFIWLGTKMMLLSVDIQAFSVQEFNRYLFGNTVGTIINGITIVVLIGVTSVMLSGAGAVFEEQLHLNRQLGIILTVAISLLVLQKGIEGVFSVNVIVVPIMMLFIIGLSSTTFSTSLASIGQTIPEGPVNIKWFINPFAYVALNLVLAQSVLVPLAHEVQDKKAIMKGGILGGIGLCFILLSSHLAISSIESFHTYNIPMAEVIRQLNYVFHFLFIFIILGEIFTTVVGNVFGISKQLQSIFDIPYFIVVVVVICVAYSISFVSYSPLLSFLYPLIGWVSLAFLPLVAFKTKKHL</sequence>
<gene>
    <name evidence="2" type="ORF">GCM10007140_04980</name>
</gene>
<comment type="caution">
    <text evidence="2">The sequence shown here is derived from an EMBL/GenBank/DDBJ whole genome shotgun (WGS) entry which is preliminary data.</text>
</comment>
<name>A0A917AK18_9BACI</name>
<dbReference type="InterPro" id="IPR038728">
    <property type="entry name" value="YkvI-like"/>
</dbReference>
<dbReference type="AlphaFoldDB" id="A0A917AK18"/>
<dbReference type="PANTHER" id="PTHR37814">
    <property type="entry name" value="CONSERVED MEMBRANE PROTEIN"/>
    <property type="match status" value="1"/>
</dbReference>
<dbReference type="GO" id="GO:0009847">
    <property type="term" value="P:spore germination"/>
    <property type="evidence" value="ECO:0007669"/>
    <property type="project" value="InterPro"/>
</dbReference>
<feature type="transmembrane region" description="Helical" evidence="1">
    <location>
        <begin position="184"/>
        <end position="207"/>
    </location>
</feature>
<feature type="transmembrane region" description="Helical" evidence="1">
    <location>
        <begin position="322"/>
        <end position="340"/>
    </location>
</feature>
<feature type="transmembrane region" description="Helical" evidence="1">
    <location>
        <begin position="38"/>
        <end position="57"/>
    </location>
</feature>
<feature type="transmembrane region" description="Helical" evidence="1">
    <location>
        <begin position="78"/>
        <end position="111"/>
    </location>
</feature>
<proteinExistence type="predicted"/>
<keyword evidence="1" id="KW-0812">Transmembrane</keyword>
<dbReference type="PANTHER" id="PTHR37814:SF1">
    <property type="entry name" value="MEMBRANE PROTEIN"/>
    <property type="match status" value="1"/>
</dbReference>
<evidence type="ECO:0000313" key="2">
    <source>
        <dbReference type="EMBL" id="GGE57597.1"/>
    </source>
</evidence>
<feature type="transmembrane region" description="Helical" evidence="1">
    <location>
        <begin position="141"/>
        <end position="164"/>
    </location>
</feature>
<feature type="transmembrane region" description="Helical" evidence="1">
    <location>
        <begin position="117"/>
        <end position="134"/>
    </location>
</feature>
<evidence type="ECO:0000313" key="3">
    <source>
        <dbReference type="Proteomes" id="UP000605259"/>
    </source>
</evidence>
<keyword evidence="1" id="KW-1133">Transmembrane helix</keyword>
<dbReference type="Proteomes" id="UP000605259">
    <property type="component" value="Unassembled WGS sequence"/>
</dbReference>
<protein>
    <submittedName>
        <fullName evidence="2">Membrane protein</fullName>
    </submittedName>
</protein>
<feature type="transmembrane region" description="Helical" evidence="1">
    <location>
        <begin position="219"/>
        <end position="241"/>
    </location>
</feature>
<evidence type="ECO:0000256" key="1">
    <source>
        <dbReference type="SAM" id="Phobius"/>
    </source>
</evidence>
<feature type="transmembrane region" description="Helical" evidence="1">
    <location>
        <begin position="261"/>
        <end position="283"/>
    </location>
</feature>